<dbReference type="OrthoDB" id="6613190at2759"/>
<gene>
    <name evidence="1" type="ORF">ILUMI_19749</name>
</gene>
<dbReference type="AlphaFoldDB" id="A0A8K0G572"/>
<proteinExistence type="predicted"/>
<name>A0A8K0G572_IGNLU</name>
<evidence type="ECO:0000313" key="1">
    <source>
        <dbReference type="EMBL" id="KAF2886424.1"/>
    </source>
</evidence>
<keyword evidence="2" id="KW-1185">Reference proteome</keyword>
<accession>A0A8K0G572</accession>
<organism evidence="1 2">
    <name type="scientific">Ignelater luminosus</name>
    <name type="common">Cucubano</name>
    <name type="synonym">Pyrophorus luminosus</name>
    <dbReference type="NCBI Taxonomy" id="2038154"/>
    <lineage>
        <taxon>Eukaryota</taxon>
        <taxon>Metazoa</taxon>
        <taxon>Ecdysozoa</taxon>
        <taxon>Arthropoda</taxon>
        <taxon>Hexapoda</taxon>
        <taxon>Insecta</taxon>
        <taxon>Pterygota</taxon>
        <taxon>Neoptera</taxon>
        <taxon>Endopterygota</taxon>
        <taxon>Coleoptera</taxon>
        <taxon>Polyphaga</taxon>
        <taxon>Elateriformia</taxon>
        <taxon>Elateroidea</taxon>
        <taxon>Elateridae</taxon>
        <taxon>Agrypninae</taxon>
        <taxon>Pyrophorini</taxon>
        <taxon>Ignelater</taxon>
    </lineage>
</organism>
<dbReference type="EMBL" id="VTPC01087728">
    <property type="protein sequence ID" value="KAF2886424.1"/>
    <property type="molecule type" value="Genomic_DNA"/>
</dbReference>
<sequence>MELSLKRLVLPYGISLLKYLKERNYDGTETIQENCVLKYCPLTRKKVVAKKERGTYESALDRHSRVLVVDWVDNAVVAVASKHVGNVKRYSQAAKFL</sequence>
<protein>
    <recommendedName>
        <fullName evidence="3">Transposase</fullName>
    </recommendedName>
</protein>
<evidence type="ECO:0000313" key="2">
    <source>
        <dbReference type="Proteomes" id="UP000801492"/>
    </source>
</evidence>
<dbReference type="Proteomes" id="UP000801492">
    <property type="component" value="Unassembled WGS sequence"/>
</dbReference>
<comment type="caution">
    <text evidence="1">The sequence shown here is derived from an EMBL/GenBank/DDBJ whole genome shotgun (WGS) entry which is preliminary data.</text>
</comment>
<reference evidence="1" key="1">
    <citation type="submission" date="2019-08" db="EMBL/GenBank/DDBJ databases">
        <title>The genome of the North American firefly Photinus pyralis.</title>
        <authorList>
            <consortium name="Photinus pyralis genome working group"/>
            <person name="Fallon T.R."/>
            <person name="Sander Lower S.E."/>
            <person name="Weng J.-K."/>
        </authorList>
    </citation>
    <scope>NUCLEOTIDE SEQUENCE</scope>
    <source>
        <strain evidence="1">TRF0915ILg1</strain>
        <tissue evidence="1">Whole body</tissue>
    </source>
</reference>
<evidence type="ECO:0008006" key="3">
    <source>
        <dbReference type="Google" id="ProtNLM"/>
    </source>
</evidence>